<reference evidence="2" key="1">
    <citation type="journal article" date="2018" name="Genome Biol.">
        <title>SKESA: strategic k-mer extension for scrupulous assemblies.</title>
        <authorList>
            <person name="Souvorov A."/>
            <person name="Agarwala R."/>
            <person name="Lipman D.J."/>
        </authorList>
    </citation>
    <scope>NUCLEOTIDE SEQUENCE</scope>
    <source>
        <strain evidence="2">OLC2673_Aeromonas</strain>
    </source>
</reference>
<evidence type="ECO:0000259" key="1">
    <source>
        <dbReference type="Pfam" id="PF20274"/>
    </source>
</evidence>
<proteinExistence type="predicted"/>
<dbReference type="Pfam" id="PF20274">
    <property type="entry name" value="cREC_REC"/>
    <property type="match status" value="1"/>
</dbReference>
<sequence length="122" mass="13867">MTDEPVVTKRKQHELYLDDERETPAGCVRVFWPDEAIAWLKTGAVTEISLDHDLGDDNRGTGYDVILWIEKEVMTNHFIPPLIRVHSANVSARSKMELGIMAINDFLAKPSRIAPYDTNCVR</sequence>
<gene>
    <name evidence="2" type="ORF">JAJ28_002421</name>
</gene>
<dbReference type="AlphaFoldDB" id="A0AAD3UAP6"/>
<accession>A0AAD3UAP6</accession>
<dbReference type="InterPro" id="IPR046909">
    <property type="entry name" value="cREC_REC"/>
</dbReference>
<feature type="domain" description="Cyclic-phosphate processing Receiver" evidence="1">
    <location>
        <begin position="14"/>
        <end position="97"/>
    </location>
</feature>
<reference evidence="2" key="2">
    <citation type="submission" date="2020-01" db="EMBL/GenBank/DDBJ databases">
        <authorList>
            <consortium name="NCBI Pathogen Detection Project"/>
        </authorList>
    </citation>
    <scope>NUCLEOTIDE SEQUENCE</scope>
    <source>
        <strain evidence="2">OLC2673_Aeromonas</strain>
    </source>
</reference>
<organism evidence="2 3">
    <name type="scientific">Aeromonas hydrophila</name>
    <dbReference type="NCBI Taxonomy" id="644"/>
    <lineage>
        <taxon>Bacteria</taxon>
        <taxon>Pseudomonadati</taxon>
        <taxon>Pseudomonadota</taxon>
        <taxon>Gammaproteobacteria</taxon>
        <taxon>Aeromonadales</taxon>
        <taxon>Aeromonadaceae</taxon>
        <taxon>Aeromonas</taxon>
    </lineage>
</organism>
<evidence type="ECO:0000313" key="2">
    <source>
        <dbReference type="EMBL" id="HAT6344687.1"/>
    </source>
</evidence>
<name>A0AAD3UAP6_AERHY</name>
<protein>
    <recommendedName>
        <fullName evidence="1">Cyclic-phosphate processing Receiver domain-containing protein</fullName>
    </recommendedName>
</protein>
<evidence type="ECO:0000313" key="3">
    <source>
        <dbReference type="Proteomes" id="UP000859505"/>
    </source>
</evidence>
<dbReference type="EMBL" id="DACTUL010000017">
    <property type="protein sequence ID" value="HAT6344687.1"/>
    <property type="molecule type" value="Genomic_DNA"/>
</dbReference>
<comment type="caution">
    <text evidence="2">The sequence shown here is derived from an EMBL/GenBank/DDBJ whole genome shotgun (WGS) entry which is preliminary data.</text>
</comment>
<dbReference type="Proteomes" id="UP000859505">
    <property type="component" value="Unassembled WGS sequence"/>
</dbReference>